<evidence type="ECO:0000313" key="5">
    <source>
        <dbReference type="EMBL" id="CAD9036149.1"/>
    </source>
</evidence>
<protein>
    <recommendedName>
        <fullName evidence="4">60S ribosomal protein L29</fullName>
    </recommendedName>
</protein>
<keyword evidence="3 4" id="KW-0687">Ribonucleoprotein</keyword>
<evidence type="ECO:0000313" key="7">
    <source>
        <dbReference type="EMBL" id="CAD9036164.1"/>
    </source>
</evidence>
<evidence type="ECO:0000256" key="3">
    <source>
        <dbReference type="ARBA" id="ARBA00023274"/>
    </source>
</evidence>
<dbReference type="GO" id="GO:0005840">
    <property type="term" value="C:ribosome"/>
    <property type="evidence" value="ECO:0007669"/>
    <property type="project" value="UniProtKB-KW"/>
</dbReference>
<dbReference type="EMBL" id="HBGA01128014">
    <property type="protein sequence ID" value="CAD9036164.1"/>
    <property type="molecule type" value="Transcribed_RNA"/>
</dbReference>
<evidence type="ECO:0000313" key="6">
    <source>
        <dbReference type="EMBL" id="CAD9036156.1"/>
    </source>
</evidence>
<dbReference type="Gene3D" id="6.10.140.1730">
    <property type="match status" value="1"/>
</dbReference>
<accession>A0A6U8LDA6</accession>
<dbReference type="InterPro" id="IPR002673">
    <property type="entry name" value="Ribosomal_eL29"/>
</dbReference>
<gene>
    <name evidence="5" type="ORF">EGYM00392_LOCUS47305</name>
    <name evidence="6" type="ORF">EGYM00392_LOCUS47312</name>
    <name evidence="7" type="ORF">EGYM00392_LOCUS47320</name>
</gene>
<dbReference type="Pfam" id="PF01779">
    <property type="entry name" value="Ribosomal_L29e"/>
    <property type="match status" value="1"/>
</dbReference>
<evidence type="ECO:0000256" key="4">
    <source>
        <dbReference type="RuleBase" id="RU364026"/>
    </source>
</evidence>
<comment type="similarity">
    <text evidence="1 4">Belongs to the eukaryotic ribosomal protein eL29 family.</text>
</comment>
<dbReference type="GO" id="GO:0006412">
    <property type="term" value="P:translation"/>
    <property type="evidence" value="ECO:0007669"/>
    <property type="project" value="InterPro"/>
</dbReference>
<organism evidence="7">
    <name type="scientific">Eutreptiella gymnastica</name>
    <dbReference type="NCBI Taxonomy" id="73025"/>
    <lineage>
        <taxon>Eukaryota</taxon>
        <taxon>Discoba</taxon>
        <taxon>Euglenozoa</taxon>
        <taxon>Euglenida</taxon>
        <taxon>Spirocuta</taxon>
        <taxon>Euglenophyceae</taxon>
        <taxon>Eutreptiales</taxon>
        <taxon>Eutreptiaceae</taxon>
        <taxon>Eutreptiella</taxon>
    </lineage>
</organism>
<dbReference type="GO" id="GO:1990904">
    <property type="term" value="C:ribonucleoprotein complex"/>
    <property type="evidence" value="ECO:0007669"/>
    <property type="project" value="UniProtKB-KW"/>
</dbReference>
<keyword evidence="2 4" id="KW-0689">Ribosomal protein</keyword>
<sequence>MTNCGPARGEDERERCLFFFAMAKSKNHTNHNQNYKDHRHGIKVHCKGTLSSKGLEQKLRKNRVKSRLGFWSAKKQKELRDTRAAKVDSYRKKKYEAFKVKLVAWKAREKAERKARWQAKQKK</sequence>
<name>A0A6U8LDA6_9EUGL</name>
<proteinExistence type="inferred from homology"/>
<dbReference type="GO" id="GO:0003735">
    <property type="term" value="F:structural constituent of ribosome"/>
    <property type="evidence" value="ECO:0007669"/>
    <property type="project" value="UniProtKB-UniRule"/>
</dbReference>
<evidence type="ECO:0000256" key="1">
    <source>
        <dbReference type="ARBA" id="ARBA00010247"/>
    </source>
</evidence>
<evidence type="ECO:0000256" key="2">
    <source>
        <dbReference type="ARBA" id="ARBA00022980"/>
    </source>
</evidence>
<dbReference type="EMBL" id="HBGA01128003">
    <property type="protein sequence ID" value="CAD9036156.1"/>
    <property type="molecule type" value="Transcribed_RNA"/>
</dbReference>
<dbReference type="EMBL" id="HBGA01127992">
    <property type="protein sequence ID" value="CAD9036149.1"/>
    <property type="molecule type" value="Transcribed_RNA"/>
</dbReference>
<reference evidence="7" key="1">
    <citation type="submission" date="2021-01" db="EMBL/GenBank/DDBJ databases">
        <authorList>
            <person name="Corre E."/>
            <person name="Pelletier E."/>
            <person name="Niang G."/>
            <person name="Scheremetjew M."/>
            <person name="Finn R."/>
            <person name="Kale V."/>
            <person name="Holt S."/>
            <person name="Cochrane G."/>
            <person name="Meng A."/>
            <person name="Brown T."/>
            <person name="Cohen L."/>
        </authorList>
    </citation>
    <scope>NUCLEOTIDE SEQUENCE</scope>
    <source>
        <strain evidence="7">NIES-381</strain>
    </source>
</reference>
<dbReference type="AlphaFoldDB" id="A0A6U8LDA6"/>